<dbReference type="EMBL" id="CAJVCH010336730">
    <property type="protein sequence ID" value="CAG7815127.1"/>
    <property type="molecule type" value="Genomic_DNA"/>
</dbReference>
<gene>
    <name evidence="1" type="ORF">AFUS01_LOCUS25826</name>
</gene>
<dbReference type="InterPro" id="IPR052096">
    <property type="entry name" value="Endocannabinoid_amidase"/>
</dbReference>
<evidence type="ECO:0000313" key="1">
    <source>
        <dbReference type="EMBL" id="CAG7815127.1"/>
    </source>
</evidence>
<dbReference type="AlphaFoldDB" id="A0A8J2PAD2"/>
<dbReference type="PANTHER" id="PTHR45847:SF6">
    <property type="entry name" value="FATTY ACID AMIDE HYDROLASE"/>
    <property type="match status" value="1"/>
</dbReference>
<proteinExistence type="predicted"/>
<reference evidence="1" key="1">
    <citation type="submission" date="2021-06" db="EMBL/GenBank/DDBJ databases">
        <authorList>
            <person name="Hodson N. C."/>
            <person name="Mongue J. A."/>
            <person name="Jaron S. K."/>
        </authorList>
    </citation>
    <scope>NUCLEOTIDE SEQUENCE</scope>
</reference>
<dbReference type="Proteomes" id="UP000708208">
    <property type="component" value="Unassembled WGS sequence"/>
</dbReference>
<accession>A0A8J2PAD2</accession>
<feature type="non-terminal residue" evidence="1">
    <location>
        <position position="1"/>
    </location>
</feature>
<comment type="caution">
    <text evidence="1">The sequence shown here is derived from an EMBL/GenBank/DDBJ whole genome shotgun (WGS) entry which is preliminary data.</text>
</comment>
<dbReference type="GO" id="GO:0004040">
    <property type="term" value="F:amidase activity"/>
    <property type="evidence" value="ECO:0007669"/>
    <property type="project" value="TreeGrafter"/>
</dbReference>
<evidence type="ECO:0000313" key="2">
    <source>
        <dbReference type="Proteomes" id="UP000708208"/>
    </source>
</evidence>
<organism evidence="1 2">
    <name type="scientific">Allacma fusca</name>
    <dbReference type="NCBI Taxonomy" id="39272"/>
    <lineage>
        <taxon>Eukaryota</taxon>
        <taxon>Metazoa</taxon>
        <taxon>Ecdysozoa</taxon>
        <taxon>Arthropoda</taxon>
        <taxon>Hexapoda</taxon>
        <taxon>Collembola</taxon>
        <taxon>Symphypleona</taxon>
        <taxon>Sminthuridae</taxon>
        <taxon>Allacma</taxon>
    </lineage>
</organism>
<keyword evidence="2" id="KW-1185">Reference proteome</keyword>
<dbReference type="GO" id="GO:0017064">
    <property type="term" value="F:fatty acid amide hydrolase activity"/>
    <property type="evidence" value="ECO:0007669"/>
    <property type="project" value="TreeGrafter"/>
</dbReference>
<name>A0A8J2PAD2_9HEXA</name>
<protein>
    <submittedName>
        <fullName evidence="1">Uncharacterized protein</fullName>
    </submittedName>
</protein>
<dbReference type="GO" id="GO:0009062">
    <property type="term" value="P:fatty acid catabolic process"/>
    <property type="evidence" value="ECO:0007669"/>
    <property type="project" value="TreeGrafter"/>
</dbReference>
<dbReference type="PANTHER" id="PTHR45847">
    <property type="entry name" value="FATTY ACID AMIDE HYDROLASE"/>
    <property type="match status" value="1"/>
</dbReference>
<sequence length="128" mass="14661">QYILISFHLTDPKKNTKRRLKKRLERKQLERYEEFQRLKSYLQQNISMEDSASICKLGLAELAGQIGKGEISAVKSLHAFMLKALLQSEKLNCVTDFNPGALGIAEDLDNKFQDTDAVLVIMMECIHF</sequence>